<comment type="caution">
    <text evidence="6">The sequence shown here is derived from an EMBL/GenBank/DDBJ whole genome shotgun (WGS) entry which is preliminary data.</text>
</comment>
<dbReference type="Gene3D" id="1.25.40.10">
    <property type="entry name" value="Tetratricopeptide repeat domain"/>
    <property type="match status" value="1"/>
</dbReference>
<dbReference type="RefSeq" id="WP_244979110.1">
    <property type="nucleotide sequence ID" value="NZ_JACBYU010000003.1"/>
</dbReference>
<evidence type="ECO:0000256" key="3">
    <source>
        <dbReference type="ARBA" id="ARBA00022737"/>
    </source>
</evidence>
<evidence type="ECO:0000256" key="1">
    <source>
        <dbReference type="ARBA" id="ARBA00005857"/>
    </source>
</evidence>
<keyword evidence="7" id="KW-1185">Reference proteome</keyword>
<dbReference type="AlphaFoldDB" id="A0A316EVZ8"/>
<dbReference type="PANTHER" id="PTHR16263:SF4">
    <property type="entry name" value="TETRATRICOPEPTIDE REPEAT PROTEIN 38"/>
    <property type="match status" value="1"/>
</dbReference>
<dbReference type="PANTHER" id="PTHR16263">
    <property type="entry name" value="TETRATRICOPEPTIDE REPEAT PROTEIN 38"/>
    <property type="match status" value="1"/>
</dbReference>
<evidence type="ECO:0000256" key="4">
    <source>
        <dbReference type="ARBA" id="ARBA00022803"/>
    </source>
</evidence>
<evidence type="ECO:0000313" key="7">
    <source>
        <dbReference type="Proteomes" id="UP000245754"/>
    </source>
</evidence>
<feature type="compositionally biased region" description="Basic and acidic residues" evidence="5">
    <location>
        <begin position="467"/>
        <end position="476"/>
    </location>
</feature>
<comment type="similarity">
    <text evidence="1">Belongs to the TTC38 family.</text>
</comment>
<feature type="region of interest" description="Disordered" evidence="5">
    <location>
        <begin position="451"/>
        <end position="476"/>
    </location>
</feature>
<proteinExistence type="inferred from homology"/>
<keyword evidence="4" id="KW-0802">TPR repeat</keyword>
<accession>A0A316EVZ8</accession>
<dbReference type="InterPro" id="IPR011990">
    <property type="entry name" value="TPR-like_helical_dom_sf"/>
</dbReference>
<organism evidence="6 7">
    <name type="scientific">Cupriavidus plantarum</name>
    <dbReference type="NCBI Taxonomy" id="942865"/>
    <lineage>
        <taxon>Bacteria</taxon>
        <taxon>Pseudomonadati</taxon>
        <taxon>Pseudomonadota</taxon>
        <taxon>Betaproteobacteria</taxon>
        <taxon>Burkholderiales</taxon>
        <taxon>Burkholderiaceae</taxon>
        <taxon>Cupriavidus</taxon>
    </lineage>
</organism>
<dbReference type="InterPro" id="IPR033891">
    <property type="entry name" value="TTC38"/>
</dbReference>
<sequence>MAQTDFRGLQVSPASAHSLERYEAALNLLHGYYGDPLSVIDGALVDDPDFAMGHALRAGLMVTSGDGTAEPMLRQSVEAGEALGARANERERRHFAAARAWLDGRFTQAVQAYGDIAVDYPHDILAIQVAHIGDFLLGQSSMLRDRIAQVLPHWNASVPGYSYLLGMHAFGLEEMQRYEDAEARGREAVALNPRDPWAIHAVAHVMEMQGRLDAGVDWLTARREDWAEDNMLAVHNWWHLALLLLEREQHDAVLALYDDHVARPAPAIALDLVDAAALLWRLHLRGVDVGNRWIDVADDWLSRGAAGYYAFNDVHAIMACLGAGRIDDVAALVNAMQGASAGAEGAGSTHPAGSTNSRMTAEVGLPVAAALIAFERGDHDAAIAGLLPVRQICHRFGGSHAQRDVFTLTLIEAALRGGRANLADALLAERAALKAMNPALGTMMRRARSLREPGGLSAAMPDSIAHPSRESPRFDA</sequence>
<dbReference type="SUPFAM" id="SSF48452">
    <property type="entry name" value="TPR-like"/>
    <property type="match status" value="1"/>
</dbReference>
<dbReference type="EMBL" id="QGGT01000002">
    <property type="protein sequence ID" value="PWK35349.1"/>
    <property type="molecule type" value="Genomic_DNA"/>
</dbReference>
<dbReference type="CDD" id="cd05804">
    <property type="entry name" value="StaR_like"/>
    <property type="match status" value="1"/>
</dbReference>
<reference evidence="6 7" key="1">
    <citation type="submission" date="2018-05" db="EMBL/GenBank/DDBJ databases">
        <title>Genomic Encyclopedia of Type Strains, Phase IV (KMG-V): Genome sequencing to study the core and pangenomes of soil and plant-associated prokaryotes.</title>
        <authorList>
            <person name="Whitman W."/>
        </authorList>
    </citation>
    <scope>NUCLEOTIDE SEQUENCE [LARGE SCALE GENOMIC DNA]</scope>
    <source>
        <strain evidence="6 7">SLV-132</strain>
    </source>
</reference>
<evidence type="ECO:0000256" key="5">
    <source>
        <dbReference type="SAM" id="MobiDB-lite"/>
    </source>
</evidence>
<dbReference type="Proteomes" id="UP000245754">
    <property type="component" value="Unassembled WGS sequence"/>
</dbReference>
<evidence type="ECO:0000256" key="2">
    <source>
        <dbReference type="ARBA" id="ARBA00019992"/>
    </source>
</evidence>
<keyword evidence="3" id="KW-0677">Repeat</keyword>
<protein>
    <recommendedName>
        <fullName evidence="2">Tetratricopeptide repeat protein 38</fullName>
    </recommendedName>
</protein>
<gene>
    <name evidence="6" type="ORF">C7419_102627</name>
</gene>
<evidence type="ECO:0000313" key="6">
    <source>
        <dbReference type="EMBL" id="PWK35349.1"/>
    </source>
</evidence>
<name>A0A316EVZ8_9BURK</name>